<dbReference type="AlphaFoldDB" id="A0A410G1G3"/>
<dbReference type="PANTHER" id="PTHR33221">
    <property type="entry name" value="WINGED HELIX-TURN-HELIX TRANSCRIPTIONAL REGULATOR, RRF2 FAMILY"/>
    <property type="match status" value="1"/>
</dbReference>
<dbReference type="KEGG" id="aev:EI546_04760"/>
<gene>
    <name evidence="1" type="ORF">EI546_04760</name>
</gene>
<reference evidence="1 2" key="1">
    <citation type="submission" date="2019-01" db="EMBL/GenBank/DDBJ databases">
        <title>Complete genome sequencing of Aequorivita sp. H23M31.</title>
        <authorList>
            <person name="Bae J.-W."/>
        </authorList>
    </citation>
    <scope>NUCLEOTIDE SEQUENCE [LARGE SCALE GENOMIC DNA]</scope>
    <source>
        <strain evidence="1 2">H23M31</strain>
    </source>
</reference>
<dbReference type="GO" id="GO:0003700">
    <property type="term" value="F:DNA-binding transcription factor activity"/>
    <property type="evidence" value="ECO:0007669"/>
    <property type="project" value="TreeGrafter"/>
</dbReference>
<protein>
    <submittedName>
        <fullName evidence="1">Rrf2 family transcriptional regulator</fullName>
    </submittedName>
</protein>
<evidence type="ECO:0000313" key="2">
    <source>
        <dbReference type="Proteomes" id="UP000285517"/>
    </source>
</evidence>
<dbReference type="Pfam" id="PF02082">
    <property type="entry name" value="Rrf2"/>
    <property type="match status" value="1"/>
</dbReference>
<keyword evidence="2" id="KW-1185">Reference proteome</keyword>
<accession>A0A410G1G3</accession>
<dbReference type="Gene3D" id="1.10.10.10">
    <property type="entry name" value="Winged helix-like DNA-binding domain superfamily/Winged helix DNA-binding domain"/>
    <property type="match status" value="1"/>
</dbReference>
<dbReference type="SUPFAM" id="SSF46785">
    <property type="entry name" value="Winged helix' DNA-binding domain"/>
    <property type="match status" value="1"/>
</dbReference>
<dbReference type="InterPro" id="IPR036388">
    <property type="entry name" value="WH-like_DNA-bd_sf"/>
</dbReference>
<sequence>MISKSCKYAIRATVFIASKAKENVKVGVKEIAKEIEAPEAFTGKILQTLNKNKIVTSLKGPYGGFFSDEEQLDLPILEVVKAIDGLGVFTDCVFGLHQCSDDHPCPMHFEYVKTRSQMYNSFKNTNIRSLADSLSEGFAFLKNPE</sequence>
<dbReference type="InterPro" id="IPR000944">
    <property type="entry name" value="Tscrpt_reg_Rrf2"/>
</dbReference>
<dbReference type="Proteomes" id="UP000285517">
    <property type="component" value="Chromosome"/>
</dbReference>
<dbReference type="EMBL" id="CP034951">
    <property type="protein sequence ID" value="QAA81080.1"/>
    <property type="molecule type" value="Genomic_DNA"/>
</dbReference>
<organism evidence="1 2">
    <name type="scientific">Aequorivita ciconiae</name>
    <dbReference type="NCBI Taxonomy" id="2494375"/>
    <lineage>
        <taxon>Bacteria</taxon>
        <taxon>Pseudomonadati</taxon>
        <taxon>Bacteroidota</taxon>
        <taxon>Flavobacteriia</taxon>
        <taxon>Flavobacteriales</taxon>
        <taxon>Flavobacteriaceae</taxon>
        <taxon>Aequorivita</taxon>
    </lineage>
</organism>
<evidence type="ECO:0000313" key="1">
    <source>
        <dbReference type="EMBL" id="QAA81080.1"/>
    </source>
</evidence>
<dbReference type="PANTHER" id="PTHR33221:SF15">
    <property type="entry name" value="HTH-TYPE TRANSCRIPTIONAL REGULATOR YWGB-RELATED"/>
    <property type="match status" value="1"/>
</dbReference>
<dbReference type="NCBIfam" id="TIGR00738">
    <property type="entry name" value="rrf2_super"/>
    <property type="match status" value="1"/>
</dbReference>
<dbReference type="InterPro" id="IPR036390">
    <property type="entry name" value="WH_DNA-bd_sf"/>
</dbReference>
<dbReference type="RefSeq" id="WP_128249471.1">
    <property type="nucleotide sequence ID" value="NZ_CP034951.1"/>
</dbReference>
<dbReference type="GO" id="GO:0005829">
    <property type="term" value="C:cytosol"/>
    <property type="evidence" value="ECO:0007669"/>
    <property type="project" value="TreeGrafter"/>
</dbReference>
<proteinExistence type="predicted"/>
<dbReference type="PROSITE" id="PS51197">
    <property type="entry name" value="HTH_RRF2_2"/>
    <property type="match status" value="1"/>
</dbReference>
<dbReference type="OrthoDB" id="9808360at2"/>
<name>A0A410G1G3_9FLAO</name>